<evidence type="ECO:0000313" key="3">
    <source>
        <dbReference type="Proteomes" id="UP000270471"/>
    </source>
</evidence>
<organism evidence="2 3">
    <name type="scientific">Streptomyces shenzhenensis</name>
    <dbReference type="NCBI Taxonomy" id="943815"/>
    <lineage>
        <taxon>Bacteria</taxon>
        <taxon>Bacillati</taxon>
        <taxon>Actinomycetota</taxon>
        <taxon>Actinomycetes</taxon>
        <taxon>Kitasatosporales</taxon>
        <taxon>Streptomycetaceae</taxon>
        <taxon>Streptomyces</taxon>
    </lineage>
</organism>
<proteinExistence type="predicted"/>
<protein>
    <submittedName>
        <fullName evidence="2">Uncharacterized protein</fullName>
    </submittedName>
</protein>
<reference evidence="2 3" key="1">
    <citation type="submission" date="2017-11" db="EMBL/GenBank/DDBJ databases">
        <title>Draft genome of actinobacteria isolated from guarana (Paullinia cupana (Mart.) Ducke.</title>
        <authorList>
            <person name="Siqueira K.A."/>
            <person name="Liotti R.G."/>
            <person name="Mendes T.A.O."/>
            <person name="Soares M.A."/>
        </authorList>
    </citation>
    <scope>NUCLEOTIDE SEQUENCE [LARGE SCALE GENOMIC DNA]</scope>
    <source>
        <strain evidence="2 3">193</strain>
    </source>
</reference>
<accession>A0A3M0I9E4</accession>
<dbReference type="EMBL" id="PENI01000016">
    <property type="protein sequence ID" value="RMB83383.1"/>
    <property type="molecule type" value="Genomic_DNA"/>
</dbReference>
<evidence type="ECO:0000313" key="2">
    <source>
        <dbReference type="EMBL" id="RMB83383.1"/>
    </source>
</evidence>
<feature type="compositionally biased region" description="Polar residues" evidence="1">
    <location>
        <begin position="1"/>
        <end position="10"/>
    </location>
</feature>
<keyword evidence="3" id="KW-1185">Reference proteome</keyword>
<gene>
    <name evidence="2" type="ORF">CTZ28_23745</name>
</gene>
<name>A0A3M0I9E4_9ACTN</name>
<dbReference type="Proteomes" id="UP000270471">
    <property type="component" value="Unassembled WGS sequence"/>
</dbReference>
<evidence type="ECO:0000256" key="1">
    <source>
        <dbReference type="SAM" id="MobiDB-lite"/>
    </source>
</evidence>
<feature type="region of interest" description="Disordered" evidence="1">
    <location>
        <begin position="1"/>
        <end position="23"/>
    </location>
</feature>
<sequence length="88" mass="9126">MHLAATSPTAAPNRVSHFPGPGLGQRCVGDGGVGRSGKAVGHSRRVSADGLKELIDIPDLGFRLQALLEAGRRGVDMGGVRSDRPSVR</sequence>
<dbReference type="AlphaFoldDB" id="A0A3M0I9E4"/>
<comment type="caution">
    <text evidence="2">The sequence shown here is derived from an EMBL/GenBank/DDBJ whole genome shotgun (WGS) entry which is preliminary data.</text>
</comment>